<feature type="transmembrane region" description="Helical" evidence="6">
    <location>
        <begin position="186"/>
        <end position="207"/>
    </location>
</feature>
<evidence type="ECO:0000259" key="7">
    <source>
        <dbReference type="Pfam" id="PF00487"/>
    </source>
</evidence>
<dbReference type="EMBL" id="CM029043">
    <property type="protein sequence ID" value="KAG2610936.1"/>
    <property type="molecule type" value="Genomic_DNA"/>
</dbReference>
<protein>
    <submittedName>
        <fullName evidence="9">Uncharacterized protein</fullName>
    </submittedName>
</protein>
<evidence type="ECO:0000259" key="8">
    <source>
        <dbReference type="Pfam" id="PF11960"/>
    </source>
</evidence>
<organism evidence="9 10">
    <name type="scientific">Panicum virgatum</name>
    <name type="common">Blackwell switchgrass</name>
    <dbReference type="NCBI Taxonomy" id="38727"/>
    <lineage>
        <taxon>Eukaryota</taxon>
        <taxon>Viridiplantae</taxon>
        <taxon>Streptophyta</taxon>
        <taxon>Embryophyta</taxon>
        <taxon>Tracheophyta</taxon>
        <taxon>Spermatophyta</taxon>
        <taxon>Magnoliopsida</taxon>
        <taxon>Liliopsida</taxon>
        <taxon>Poales</taxon>
        <taxon>Poaceae</taxon>
        <taxon>PACMAD clade</taxon>
        <taxon>Panicoideae</taxon>
        <taxon>Panicodae</taxon>
        <taxon>Paniceae</taxon>
        <taxon>Panicinae</taxon>
        <taxon>Panicum</taxon>
        <taxon>Panicum sect. Hiantes</taxon>
    </lineage>
</organism>
<feature type="transmembrane region" description="Helical" evidence="6">
    <location>
        <begin position="271"/>
        <end position="288"/>
    </location>
</feature>
<gene>
    <name evidence="9" type="ORF">PVAP13_4KG224800</name>
</gene>
<evidence type="ECO:0000256" key="6">
    <source>
        <dbReference type="SAM" id="Phobius"/>
    </source>
</evidence>
<evidence type="ECO:0000256" key="1">
    <source>
        <dbReference type="ARBA" id="ARBA00004370"/>
    </source>
</evidence>
<keyword evidence="5 6" id="KW-0472">Membrane</keyword>
<evidence type="ECO:0000256" key="4">
    <source>
        <dbReference type="ARBA" id="ARBA00023002"/>
    </source>
</evidence>
<comment type="pathway">
    <text evidence="2">Lipid metabolism.</text>
</comment>
<dbReference type="Pfam" id="PF11960">
    <property type="entry name" value="DUF3474"/>
    <property type="match status" value="1"/>
</dbReference>
<dbReference type="OrthoDB" id="1461976at2759"/>
<evidence type="ECO:0000256" key="2">
    <source>
        <dbReference type="ARBA" id="ARBA00005189"/>
    </source>
</evidence>
<keyword evidence="6" id="KW-0812">Transmembrane</keyword>
<evidence type="ECO:0000256" key="3">
    <source>
        <dbReference type="ARBA" id="ARBA00009295"/>
    </source>
</evidence>
<sequence>MQQPAAGGLANGGGRNATAAGGEVEAAAAAPKRSLADKPPFTLADIKRAVPPHCFRRSLARSSSYLLRDLAAVAALLWVALRAIPALPAGAALAAWPLYWAAQGCALNSLWVLAHECGHHAFSEHALLDDALGFALHTALLVPYFSWKHSHRRHHANSASLDCDEVFVPWRRSELPWYARRVHGCAAARLAALALVLAFGFPLYLACNITGRPYPRLANHFDPYSPIFSTARERAQVVASDAGVVAFAVALYRLAVAGGAAGGFWAVARVYGAPMLVVNGWLVLVTFLHHTDAEVPRYDAGEWDWLRGALATVDRDYGAFLNAAFHNIADTHVVHHLFPSMPHYHANEATMAIRPVLGEYYQFDSTPILRAAWRSAKECLYVEPDRRRDGVYWYAGNKLNAEPQGRHDE</sequence>
<keyword evidence="4" id="KW-0560">Oxidoreductase</keyword>
<accession>A0A8T0TQ90</accession>
<evidence type="ECO:0000256" key="5">
    <source>
        <dbReference type="ARBA" id="ARBA00023136"/>
    </source>
</evidence>
<dbReference type="PANTHER" id="PTHR32100">
    <property type="entry name" value="OMEGA-6 FATTY ACID DESATURASE, CHLOROPLASTIC"/>
    <property type="match status" value="1"/>
</dbReference>
<dbReference type="Proteomes" id="UP000823388">
    <property type="component" value="Chromosome 4K"/>
</dbReference>
<comment type="subcellular location">
    <subcellularLocation>
        <location evidence="1">Membrane</location>
    </subcellularLocation>
</comment>
<feature type="domain" description="Fatty acid desaturase N-terminal" evidence="8">
    <location>
        <begin position="37"/>
        <end position="76"/>
    </location>
</feature>
<reference evidence="9" key="1">
    <citation type="submission" date="2020-05" db="EMBL/GenBank/DDBJ databases">
        <title>WGS assembly of Panicum virgatum.</title>
        <authorList>
            <person name="Lovell J.T."/>
            <person name="Jenkins J."/>
            <person name="Shu S."/>
            <person name="Juenger T.E."/>
            <person name="Schmutz J."/>
        </authorList>
    </citation>
    <scope>NUCLEOTIDE SEQUENCE</scope>
    <source>
        <strain evidence="9">AP13</strain>
    </source>
</reference>
<dbReference type="GO" id="GO:0006629">
    <property type="term" value="P:lipid metabolic process"/>
    <property type="evidence" value="ECO:0007669"/>
    <property type="project" value="InterPro"/>
</dbReference>
<proteinExistence type="inferred from homology"/>
<feature type="domain" description="Fatty acid desaturase" evidence="7">
    <location>
        <begin position="95"/>
        <end position="362"/>
    </location>
</feature>
<comment type="caution">
    <text evidence="9">The sequence shown here is derived from an EMBL/GenBank/DDBJ whole genome shotgun (WGS) entry which is preliminary data.</text>
</comment>
<evidence type="ECO:0000313" key="10">
    <source>
        <dbReference type="Proteomes" id="UP000823388"/>
    </source>
</evidence>
<keyword evidence="6" id="KW-1133">Transmembrane helix</keyword>
<name>A0A8T0TQ90_PANVG</name>
<dbReference type="CDD" id="cd03507">
    <property type="entry name" value="Delta12-FADS-like"/>
    <property type="match status" value="1"/>
</dbReference>
<dbReference type="GO" id="GO:0016020">
    <property type="term" value="C:membrane"/>
    <property type="evidence" value="ECO:0007669"/>
    <property type="project" value="UniProtKB-SubCell"/>
</dbReference>
<evidence type="ECO:0000313" key="9">
    <source>
        <dbReference type="EMBL" id="KAG2610936.1"/>
    </source>
</evidence>
<comment type="similarity">
    <text evidence="3">Belongs to the fatty acid desaturase type 1 family.</text>
</comment>
<dbReference type="GO" id="GO:0016717">
    <property type="term" value="F:oxidoreductase activity, acting on paired donors, with oxidation of a pair of donors resulting in the reduction of molecular oxygen to two molecules of water"/>
    <property type="evidence" value="ECO:0007669"/>
    <property type="project" value="InterPro"/>
</dbReference>
<dbReference type="InterPro" id="IPR005804">
    <property type="entry name" value="FA_desaturase_dom"/>
</dbReference>
<dbReference type="InterPro" id="IPR012171">
    <property type="entry name" value="Fatty_acid_desaturase"/>
</dbReference>
<dbReference type="AlphaFoldDB" id="A0A8T0TQ90"/>
<keyword evidence="10" id="KW-1185">Reference proteome</keyword>
<dbReference type="Pfam" id="PF00487">
    <property type="entry name" value="FA_desaturase"/>
    <property type="match status" value="1"/>
</dbReference>
<feature type="transmembrane region" description="Helical" evidence="6">
    <location>
        <begin position="242"/>
        <end position="265"/>
    </location>
</feature>
<dbReference type="InterPro" id="IPR021863">
    <property type="entry name" value="FAS_N"/>
</dbReference>